<proteinExistence type="predicted"/>
<reference evidence="3" key="1">
    <citation type="submission" date="2020-12" db="EMBL/GenBank/DDBJ databases">
        <title>Marinomonas arctica sp. nov., a psychrotolerant bacterium isolated from the Arctic.</title>
        <authorList>
            <person name="Zhang Y."/>
        </authorList>
    </citation>
    <scope>NUCLEOTIDE SEQUENCE</scope>
    <source>
        <strain evidence="3">C1424</strain>
    </source>
</reference>
<gene>
    <name evidence="3" type="ORF">I8J31_16375</name>
</gene>
<dbReference type="InterPro" id="IPR041377">
    <property type="entry name" value="P2_N"/>
</dbReference>
<dbReference type="InterPro" id="IPR053751">
    <property type="entry name" value="Viral_Major_Capsid_sf"/>
</dbReference>
<evidence type="ECO:0000313" key="3">
    <source>
        <dbReference type="EMBL" id="MBJ7539255.1"/>
    </source>
</evidence>
<dbReference type="EMBL" id="JAEMNX010000022">
    <property type="protein sequence ID" value="MBJ7539255.1"/>
    <property type="molecule type" value="Genomic_DNA"/>
</dbReference>
<evidence type="ECO:0000259" key="1">
    <source>
        <dbReference type="Pfam" id="PF18628"/>
    </source>
</evidence>
<dbReference type="InterPro" id="IPR057915">
    <property type="entry name" value="P2_C"/>
</dbReference>
<keyword evidence="4" id="KW-1185">Reference proteome</keyword>
<sequence length="275" mass="30231">MLQVLKRLNGLNGVAWGSKASVALPAGPTYTEIHLETSLTAEQIRQVNVILNGETIVQVSGADLVMMEKYKKHHIQEATFDNDGVLTQKGIFVIPFTNPTAKNQNGANFGGLVTLKGENITLEIEIADGTGALSLGGFSYSTFAQARRIWEPNIKTHIFQANSTGLNDYPNFPSSDKVNLRRMYFKGDISRLVLERDGTTLFDASKGVYEFQQVRVGRVPQTGYFTFDPTIYGYEMADVLNTGKVSEFVFRLDLGTAAAVPILVESIKQVNTLQA</sequence>
<dbReference type="RefSeq" id="WP_199469660.1">
    <property type="nucleotide sequence ID" value="NZ_JAEMNX010000022.1"/>
</dbReference>
<dbReference type="Gene3D" id="2.60.120.730">
    <property type="match status" value="2"/>
</dbReference>
<dbReference type="Pfam" id="PF18628">
    <property type="entry name" value="P2_N"/>
    <property type="match status" value="1"/>
</dbReference>
<dbReference type="Proteomes" id="UP000628710">
    <property type="component" value="Unassembled WGS sequence"/>
</dbReference>
<dbReference type="Pfam" id="PF25513">
    <property type="entry name" value="P2_C"/>
    <property type="match status" value="1"/>
</dbReference>
<evidence type="ECO:0000313" key="4">
    <source>
        <dbReference type="Proteomes" id="UP000628710"/>
    </source>
</evidence>
<protein>
    <recommendedName>
        <fullName evidence="5">Viral coat protein P2 N-terminal domain-containing protein</fullName>
    </recommendedName>
</protein>
<organism evidence="3 4">
    <name type="scientific">Marinomonas transparens</name>
    <dbReference type="NCBI Taxonomy" id="2795388"/>
    <lineage>
        <taxon>Bacteria</taxon>
        <taxon>Pseudomonadati</taxon>
        <taxon>Pseudomonadota</taxon>
        <taxon>Gammaproteobacteria</taxon>
        <taxon>Oceanospirillales</taxon>
        <taxon>Oceanospirillaceae</taxon>
        <taxon>Marinomonas</taxon>
    </lineage>
</organism>
<evidence type="ECO:0008006" key="5">
    <source>
        <dbReference type="Google" id="ProtNLM"/>
    </source>
</evidence>
<evidence type="ECO:0000259" key="2">
    <source>
        <dbReference type="Pfam" id="PF25513"/>
    </source>
</evidence>
<accession>A0A934JXV4</accession>
<feature type="domain" description="Viral coat protein P2 N-terminal" evidence="1">
    <location>
        <begin position="6"/>
        <end position="131"/>
    </location>
</feature>
<feature type="domain" description="Viral coat protein P2 C-terminal" evidence="2">
    <location>
        <begin position="152"/>
        <end position="270"/>
    </location>
</feature>
<comment type="caution">
    <text evidence="3">The sequence shown here is derived from an EMBL/GenBank/DDBJ whole genome shotgun (WGS) entry which is preliminary data.</text>
</comment>
<dbReference type="AlphaFoldDB" id="A0A934JXV4"/>
<name>A0A934JXV4_9GAMM</name>